<organism evidence="1 2">
    <name type="scientific">Klebsiella grimontii</name>
    <dbReference type="NCBI Taxonomy" id="2058152"/>
    <lineage>
        <taxon>Bacteria</taxon>
        <taxon>Pseudomonadati</taxon>
        <taxon>Pseudomonadota</taxon>
        <taxon>Gammaproteobacteria</taxon>
        <taxon>Enterobacterales</taxon>
        <taxon>Enterobacteriaceae</taxon>
        <taxon>Klebsiella/Raoultella group</taxon>
        <taxon>Klebsiella</taxon>
    </lineage>
</organism>
<accession>A0A285BA68</accession>
<dbReference type="Pfam" id="PF13481">
    <property type="entry name" value="AAA_25"/>
    <property type="match status" value="1"/>
</dbReference>
<proteinExistence type="predicted"/>
<reference evidence="2" key="1">
    <citation type="submission" date="2017-08" db="EMBL/GenBank/DDBJ databases">
        <authorList>
            <person name="Brisse S."/>
        </authorList>
    </citation>
    <scope>NUCLEOTIDE SEQUENCE [LARGE SCALE GENOMIC DNA]</scope>
    <source>
        <strain evidence="2">06D021</strain>
    </source>
</reference>
<dbReference type="EMBL" id="FZTC01000041">
    <property type="protein sequence ID" value="SNU37802.1"/>
    <property type="molecule type" value="Genomic_DNA"/>
</dbReference>
<sequence length="353" mass="39234">MNDENISNNVKKISSVNGMPLSKGSDGYNKQQCYVMKNHLPDQTLCSIYGPSGSYKSFLAVSWACHIATGVNWAGNKVNQGAVVYIVGEGGIGVSRRVKAWENIYQKEADNLWLVNRPVFPVRRSEISTLVELVKYIEDMSHFPVRLIIFDTLARCFGGKDENDARDMGAFIEGCDSLKNKTSATVLVVHHSGKDESKGARGSSSFRAALDVEFNVKREAEEQALVLSCTKMKDAEEPKSNAYELQKSELFVDTDGESVSSLAVIDSARRPKYLFPELSEVSNLTLNHKILWGIINNRLENGEKCTKKSIRDDLKSQGIDIKHFTRWLKKLVDDGALVDNGEEILLPSLPEAP</sequence>
<dbReference type="RefSeq" id="WP_004133501.1">
    <property type="nucleotide sequence ID" value="NZ_CABGQI010000058.1"/>
</dbReference>
<dbReference type="AlphaFoldDB" id="A0A285BA68"/>
<dbReference type="Proteomes" id="UP000220639">
    <property type="component" value="Unassembled WGS sequence"/>
</dbReference>
<dbReference type="CDD" id="cd01125">
    <property type="entry name" value="RepA_RSF1010_like"/>
    <property type="match status" value="1"/>
</dbReference>
<dbReference type="Gene3D" id="3.40.50.300">
    <property type="entry name" value="P-loop containing nucleotide triphosphate hydrolases"/>
    <property type="match status" value="1"/>
</dbReference>
<name>A0A285BA68_9ENTR</name>
<evidence type="ECO:0000313" key="2">
    <source>
        <dbReference type="Proteomes" id="UP000220639"/>
    </source>
</evidence>
<dbReference type="InterPro" id="IPR038724">
    <property type="entry name" value="RepA"/>
</dbReference>
<dbReference type="InterPro" id="IPR027417">
    <property type="entry name" value="P-loop_NTPase"/>
</dbReference>
<protein>
    <submittedName>
        <fullName evidence="1">Uncharacterized protein</fullName>
    </submittedName>
</protein>
<evidence type="ECO:0000313" key="1">
    <source>
        <dbReference type="EMBL" id="SNU37802.1"/>
    </source>
</evidence>
<gene>
    <name evidence="1" type="ORF">KOSB73_460019</name>
</gene>
<dbReference type="SUPFAM" id="SSF52540">
    <property type="entry name" value="P-loop containing nucleoside triphosphate hydrolases"/>
    <property type="match status" value="1"/>
</dbReference>